<feature type="region of interest" description="Disordered" evidence="1">
    <location>
        <begin position="545"/>
        <end position="577"/>
    </location>
</feature>
<organism evidence="2 3">
    <name type="scientific">Exophiala mesophila</name>
    <name type="common">Black yeast-like fungus</name>
    <dbReference type="NCBI Taxonomy" id="212818"/>
    <lineage>
        <taxon>Eukaryota</taxon>
        <taxon>Fungi</taxon>
        <taxon>Dikarya</taxon>
        <taxon>Ascomycota</taxon>
        <taxon>Pezizomycotina</taxon>
        <taxon>Eurotiomycetes</taxon>
        <taxon>Chaetothyriomycetidae</taxon>
        <taxon>Chaetothyriales</taxon>
        <taxon>Herpotrichiellaceae</taxon>
        <taxon>Exophiala</taxon>
    </lineage>
</organism>
<name>A0A438MT23_EXOME</name>
<evidence type="ECO:0000313" key="3">
    <source>
        <dbReference type="Proteomes" id="UP000288859"/>
    </source>
</evidence>
<gene>
    <name evidence="2" type="ORF">B0A52_09564</name>
</gene>
<dbReference type="VEuPathDB" id="FungiDB:PV10_05012"/>
<proteinExistence type="predicted"/>
<reference evidence="2 3" key="1">
    <citation type="submission" date="2017-03" db="EMBL/GenBank/DDBJ databases">
        <title>Genomes of endolithic fungi from Antarctica.</title>
        <authorList>
            <person name="Coleine C."/>
            <person name="Masonjones S."/>
            <person name="Stajich J.E."/>
        </authorList>
    </citation>
    <scope>NUCLEOTIDE SEQUENCE [LARGE SCALE GENOMIC DNA]</scope>
    <source>
        <strain evidence="2 3">CCFEE 6314</strain>
    </source>
</reference>
<protein>
    <submittedName>
        <fullName evidence="2">Uncharacterized protein</fullName>
    </submittedName>
</protein>
<comment type="caution">
    <text evidence="2">The sequence shown here is derived from an EMBL/GenBank/DDBJ whole genome shotgun (WGS) entry which is preliminary data.</text>
</comment>
<dbReference type="AlphaFoldDB" id="A0A438MT23"/>
<feature type="compositionally biased region" description="Basic and acidic residues" evidence="1">
    <location>
        <begin position="1"/>
        <end position="15"/>
    </location>
</feature>
<dbReference type="OrthoDB" id="2522565at2759"/>
<accession>A0A438MT23</accession>
<dbReference type="EMBL" id="NAJM01000055">
    <property type="protein sequence ID" value="RVX66834.1"/>
    <property type="molecule type" value="Genomic_DNA"/>
</dbReference>
<evidence type="ECO:0000313" key="2">
    <source>
        <dbReference type="EMBL" id="RVX66834.1"/>
    </source>
</evidence>
<sequence>MRPEGSRFRPLDLKSPEPGAILPGHTEPELPAPGFTTPENAPPRLASPGVVVPEVNMPKAAAPGVPVPELAQPALNMPDNIAPGVVAPKHGAPDLTTPQLITPEGTAPELVEPQLTGPEITTPNSLKPMAITEYMPPMNETMYREISSISTPDGKYSRIHWGDGIEGVNPSILPHPTVPGIYIMAAQRQAIGEAFKHSQVVFCNAVYEEGLLYCIEMPSLLPIEPTPPCKGDELYGPHDVRMFYGPEAPYITYGSHSAFSCHGMWVHDLRALVPELDAISYIKDTLFSAEPKEFLEPVDIQRPPPYDHIEKNYFLFWDLEGSTYVHQDLWPERVLTTLFANGSVSSNLSPKEDQACLSRLLPDLSLYPHTTPGIKVNAIHQSSNSLLVTLCSRDDPECVPSSSNTVVMAIFQHKEYYESHALYHPYALIFNATAPFNVLAVSRRALWINGRDMLTRKTDAIYWRLFDDALLPKGHTEMFFVTSINWMTPGSGYHGFIDDDVLVGFGIEDTRSAVIDVKMEDLLQELNWCAEDMNGNDGADAAIVNATNGTELDHGSDSPQSPAHDVDDDNDDDHEQR</sequence>
<dbReference type="Proteomes" id="UP000288859">
    <property type="component" value="Unassembled WGS sequence"/>
</dbReference>
<feature type="compositionally biased region" description="Acidic residues" evidence="1">
    <location>
        <begin position="566"/>
        <end position="577"/>
    </location>
</feature>
<evidence type="ECO:0000256" key="1">
    <source>
        <dbReference type="SAM" id="MobiDB-lite"/>
    </source>
</evidence>
<feature type="region of interest" description="Disordered" evidence="1">
    <location>
        <begin position="1"/>
        <end position="43"/>
    </location>
</feature>